<dbReference type="Gene3D" id="2.60.120.1360">
    <property type="match status" value="1"/>
</dbReference>
<dbReference type="SUPFAM" id="SSF52266">
    <property type="entry name" value="SGNH hydrolase"/>
    <property type="match status" value="1"/>
</dbReference>
<dbReference type="GO" id="GO:0016788">
    <property type="term" value="F:hydrolase activity, acting on ester bonds"/>
    <property type="evidence" value="ECO:0007669"/>
    <property type="project" value="UniProtKB-ARBA"/>
</dbReference>
<name>A0A2M9AA18_9BACT</name>
<dbReference type="EMBL" id="PGEX01000001">
    <property type="protein sequence ID" value="PJJ42576.1"/>
    <property type="molecule type" value="Genomic_DNA"/>
</dbReference>
<dbReference type="AlphaFoldDB" id="A0A2M9AA18"/>
<proteinExistence type="predicted"/>
<gene>
    <name evidence="1" type="ORF">BGX16_2610</name>
</gene>
<dbReference type="RefSeq" id="WP_100426424.1">
    <property type="nucleotide sequence ID" value="NZ_PGEX01000001.1"/>
</dbReference>
<accession>A0A2M9AA18</accession>
<evidence type="ECO:0000313" key="1">
    <source>
        <dbReference type="EMBL" id="PJJ42576.1"/>
    </source>
</evidence>
<sequence length="547" mass="61300">MSPRRTFLSIAAVFLLLGLLSLVFPRDGVQIGNSTLRFPSILEALQEFRSDKTDTAQIDPEEQIRKMLAETRAREFTKYADSLNFYEEFFRQGPTRFDFPANDPSWFDRFFKRLQEAKDSGKVIHIVHYGDSQLEGDRITAAVREPLQALWGGSGPGMVSPLADIPSYVLNSHSIGNLSRHRIFGPVEEHARHNKYGPLAQVTELRGSATFTFKKSLHQKGYPLAGKFQKVRLLANKANLKTKLIYSATVIDTIRQDSLPDEYKERSQKFLALEPAVETFPGLSVYTWDLQHVTESVNLTVRGNADLYTISLDGESGVAVDNVAMRGSSGTIFTKMNGELLGASLEAMNAKLIIMEYGGNLVPSVNKSNLDWVERVLEKQIKALQAVAPDADILFIGPADMSKKINGEWTSFPALTMTIDKIREIALRNGCAYWDMYRVMGSHNAMISWVKQKLGGPDYIHFTRNGASHMGNLLYNALKLHYDYYLFREKHGIDSSKLNEIHAFADSSKNEADTLIKKSDTLVKQNDTLVLTPIEDAPEDDDFGAAE</sequence>
<dbReference type="OrthoDB" id="9810515at2"/>
<evidence type="ECO:0000313" key="2">
    <source>
        <dbReference type="Proteomes" id="UP000231134"/>
    </source>
</evidence>
<protein>
    <submittedName>
        <fullName evidence="1">GDSL-like lipase/acylhydrolase family protein</fullName>
    </submittedName>
</protein>
<dbReference type="Proteomes" id="UP000231134">
    <property type="component" value="Unassembled WGS sequence"/>
</dbReference>
<reference evidence="1 2" key="1">
    <citation type="submission" date="2017-11" db="EMBL/GenBank/DDBJ databases">
        <title>Animal gut microbial communities from fecal samples from Wisconsin, USA.</title>
        <authorList>
            <person name="Neumann A."/>
        </authorList>
    </citation>
    <scope>NUCLEOTIDE SEQUENCE [LARGE SCALE GENOMIC DNA]</scope>
    <source>
        <strain evidence="1 2">UWS3</strain>
    </source>
</reference>
<dbReference type="Gene3D" id="3.40.50.1110">
    <property type="entry name" value="SGNH hydrolase"/>
    <property type="match status" value="1"/>
</dbReference>
<comment type="caution">
    <text evidence="1">The sequence shown here is derived from an EMBL/GenBank/DDBJ whole genome shotgun (WGS) entry which is preliminary data.</text>
</comment>
<organism evidence="1 2">
    <name type="scientific">Hallerella succinigenes</name>
    <dbReference type="NCBI Taxonomy" id="1896222"/>
    <lineage>
        <taxon>Bacteria</taxon>
        <taxon>Pseudomonadati</taxon>
        <taxon>Fibrobacterota</taxon>
        <taxon>Fibrobacteria</taxon>
        <taxon>Fibrobacterales</taxon>
        <taxon>Fibrobacteraceae</taxon>
        <taxon>Hallerella</taxon>
    </lineage>
</organism>
<keyword evidence="1" id="KW-0378">Hydrolase</keyword>
<dbReference type="InterPro" id="IPR036514">
    <property type="entry name" value="SGNH_hydro_sf"/>
</dbReference>
<keyword evidence="2" id="KW-1185">Reference proteome</keyword>